<dbReference type="InterPro" id="IPR018303">
    <property type="entry name" value="ATPase_P-typ_P_site"/>
</dbReference>
<comment type="caution">
    <text evidence="16">The sequence shown here is derived from an EMBL/GenBank/DDBJ whole genome shotgun (WGS) entry which is preliminary data.</text>
</comment>
<reference evidence="16 17" key="1">
    <citation type="submission" date="2019-08" db="EMBL/GenBank/DDBJ databases">
        <title>In-depth cultivation of the pig gut microbiome towards novel bacterial diversity and tailored functional studies.</title>
        <authorList>
            <person name="Wylensek D."/>
            <person name="Hitch T.C.A."/>
            <person name="Clavel T."/>
        </authorList>
    </citation>
    <scope>NUCLEOTIDE SEQUENCE [LARGE SCALE GENOMIC DNA]</scope>
    <source>
        <strain evidence="16 17">WCA-693-APC-MOT-I</strain>
    </source>
</reference>
<evidence type="ECO:0000256" key="12">
    <source>
        <dbReference type="ARBA" id="ARBA00023136"/>
    </source>
</evidence>
<dbReference type="SFLD" id="SFLDS00003">
    <property type="entry name" value="Haloacid_Dehalogenase"/>
    <property type="match status" value="1"/>
</dbReference>
<dbReference type="PROSITE" id="PS00154">
    <property type="entry name" value="ATPASE_E1_E2"/>
    <property type="match status" value="1"/>
</dbReference>
<dbReference type="SFLD" id="SFLDF00027">
    <property type="entry name" value="p-type_atpase"/>
    <property type="match status" value="1"/>
</dbReference>
<dbReference type="Gene3D" id="3.40.1110.10">
    <property type="entry name" value="Calcium-transporting ATPase, cytoplasmic domain N"/>
    <property type="match status" value="1"/>
</dbReference>
<dbReference type="FunFam" id="3.30.70.100:FF:000005">
    <property type="entry name" value="Copper-exporting P-type ATPase A"/>
    <property type="match status" value="1"/>
</dbReference>
<dbReference type="InterPro" id="IPR023299">
    <property type="entry name" value="ATPase_P-typ_cyto_dom_N"/>
</dbReference>
<keyword evidence="10 14" id="KW-1133">Transmembrane helix</keyword>
<dbReference type="GO" id="GO:0005524">
    <property type="term" value="F:ATP binding"/>
    <property type="evidence" value="ECO:0007669"/>
    <property type="project" value="UniProtKB-UniRule"/>
</dbReference>
<dbReference type="NCBIfam" id="TIGR01525">
    <property type="entry name" value="ATPase-IB_hvy"/>
    <property type="match status" value="1"/>
</dbReference>
<gene>
    <name evidence="16" type="ORF">FYJ58_04510</name>
</gene>
<dbReference type="PRINTS" id="PR00943">
    <property type="entry name" value="CUATPASE"/>
</dbReference>
<dbReference type="GO" id="GO:0005886">
    <property type="term" value="C:plasma membrane"/>
    <property type="evidence" value="ECO:0007669"/>
    <property type="project" value="UniProtKB-SubCell"/>
</dbReference>
<evidence type="ECO:0000313" key="17">
    <source>
        <dbReference type="Proteomes" id="UP000482209"/>
    </source>
</evidence>
<dbReference type="PRINTS" id="PR00119">
    <property type="entry name" value="CATATPASE"/>
</dbReference>
<feature type="transmembrane region" description="Helical" evidence="14">
    <location>
        <begin position="98"/>
        <end position="118"/>
    </location>
</feature>
<dbReference type="NCBIfam" id="TIGR01511">
    <property type="entry name" value="ATPase-IB1_Cu"/>
    <property type="match status" value="1"/>
</dbReference>
<evidence type="ECO:0000256" key="2">
    <source>
        <dbReference type="ARBA" id="ARBA00006024"/>
    </source>
</evidence>
<evidence type="ECO:0000259" key="15">
    <source>
        <dbReference type="PROSITE" id="PS50846"/>
    </source>
</evidence>
<dbReference type="InterPro" id="IPR006121">
    <property type="entry name" value="HMA_dom"/>
</dbReference>
<sequence>MKEEVYIIEGMTCASCSAAVERVTRKLDGVDRSDVNLTTNRMTIVYDERKVNPDMIKAKVEKAGFGIKEFHQDKMGQKELKVEKEDEEELQLKGARNCLIGAIIFTIPLLYLAMGHMFPFELPVPAIISMNVFPSNYALIQLLLTIPILYFGKNFYIIGFKTLFHGNPNMDSLVAIGTTSAFVYSLIMTFLIPIDHSYAHQLYYESAAVVVTLVMVGKYLEKNSKQKTKGAIKALMELTPDQAIIRVNGEERTIPVEELKKGDIVIIKPGAKIPLDGKVIKGESSVDESMLTGESIPVEKNRNDEVIGGSINFNGSLEVEITRVGEDTTLAKIIKLIEDAQGKKAPISKIADRVAGFFVPAVMGIAVIASIIWLIAGQDLSFVLTIFVSVLVIACPCALGLATPTAIMVGTGLGASNGILIRSGEALEAVHKVDTVVLDKTGTITKGKPVVTEIISKNYSEEDLLEIVAAAESLSEHPLARAIVEAKKEKCSNKIYEIEAFKSLTGLGVEAKLQLQSDKSVIRDVLIGNLKLMESRQITIDAYQEEGFRLAKQGQTPMYIAVNETVEGIVSVADTIKETSKRAISDMKKYGTKVYILTGDNKLAANYIGTQVEADEVISEVLPEDKANVIAGLQKEGRSVMMVGDGINDAPALVQADVGVAIGSGSDVAIESGDIVLMKSDLQDAAKAIHLSKLTIRNIKQNLFWAFFYNAIGIPIAAGALYLVNGTLLSPMIGGFAMSLSSVCVVTNALRLRRKKL</sequence>
<dbReference type="Gene3D" id="3.30.70.100">
    <property type="match status" value="1"/>
</dbReference>
<feature type="transmembrane region" description="Helical" evidence="14">
    <location>
        <begin position="729"/>
        <end position="750"/>
    </location>
</feature>
<dbReference type="EC" id="7.2.2.8" evidence="3"/>
<evidence type="ECO:0000256" key="11">
    <source>
        <dbReference type="ARBA" id="ARBA00023008"/>
    </source>
</evidence>
<evidence type="ECO:0000256" key="10">
    <source>
        <dbReference type="ARBA" id="ARBA00022989"/>
    </source>
</evidence>
<accession>A0A6L5XWD0</accession>
<dbReference type="Proteomes" id="UP000482209">
    <property type="component" value="Unassembled WGS sequence"/>
</dbReference>
<feature type="transmembrane region" description="Helical" evidence="14">
    <location>
        <begin position="138"/>
        <end position="160"/>
    </location>
</feature>
<feature type="domain" description="HMA" evidence="15">
    <location>
        <begin position="2"/>
        <end position="68"/>
    </location>
</feature>
<evidence type="ECO:0000256" key="3">
    <source>
        <dbReference type="ARBA" id="ARBA00012517"/>
    </source>
</evidence>
<dbReference type="CDD" id="cd02094">
    <property type="entry name" value="P-type_ATPase_Cu-like"/>
    <property type="match status" value="1"/>
</dbReference>
<evidence type="ECO:0000256" key="5">
    <source>
        <dbReference type="ARBA" id="ARBA00022723"/>
    </source>
</evidence>
<dbReference type="InterPro" id="IPR036163">
    <property type="entry name" value="HMA_dom_sf"/>
</dbReference>
<feature type="transmembrane region" description="Helical" evidence="14">
    <location>
        <begin position="703"/>
        <end position="723"/>
    </location>
</feature>
<dbReference type="FunFam" id="2.70.150.10:FF:000002">
    <property type="entry name" value="Copper-transporting ATPase 1, putative"/>
    <property type="match status" value="1"/>
</dbReference>
<dbReference type="InterPro" id="IPR059000">
    <property type="entry name" value="ATPase_P-type_domA"/>
</dbReference>
<proteinExistence type="inferred from homology"/>
<dbReference type="InterPro" id="IPR027256">
    <property type="entry name" value="P-typ_ATPase_IB"/>
</dbReference>
<evidence type="ECO:0000256" key="6">
    <source>
        <dbReference type="ARBA" id="ARBA00022741"/>
    </source>
</evidence>
<feature type="transmembrane region" description="Helical" evidence="14">
    <location>
        <begin position="382"/>
        <end position="402"/>
    </location>
</feature>
<dbReference type="NCBIfam" id="TIGR01494">
    <property type="entry name" value="ATPase_P-type"/>
    <property type="match status" value="1"/>
</dbReference>
<evidence type="ECO:0000256" key="7">
    <source>
        <dbReference type="ARBA" id="ARBA00022796"/>
    </source>
</evidence>
<evidence type="ECO:0000313" key="16">
    <source>
        <dbReference type="EMBL" id="MSS63140.1"/>
    </source>
</evidence>
<dbReference type="GO" id="GO:0140581">
    <property type="term" value="F:P-type monovalent copper transporter activity"/>
    <property type="evidence" value="ECO:0007669"/>
    <property type="project" value="UniProtKB-EC"/>
</dbReference>
<dbReference type="PANTHER" id="PTHR43520">
    <property type="entry name" value="ATP7, ISOFORM B"/>
    <property type="match status" value="1"/>
</dbReference>
<dbReference type="GO" id="GO:0055070">
    <property type="term" value="P:copper ion homeostasis"/>
    <property type="evidence" value="ECO:0007669"/>
    <property type="project" value="TreeGrafter"/>
</dbReference>
<dbReference type="Gene3D" id="3.40.50.1000">
    <property type="entry name" value="HAD superfamily/HAD-like"/>
    <property type="match status" value="1"/>
</dbReference>
<dbReference type="RefSeq" id="WP_154517891.1">
    <property type="nucleotide sequence ID" value="NZ_VUMT01000005.1"/>
</dbReference>
<keyword evidence="11" id="KW-0186">Copper</keyword>
<dbReference type="SUPFAM" id="SSF81665">
    <property type="entry name" value="Calcium ATPase, transmembrane domain M"/>
    <property type="match status" value="1"/>
</dbReference>
<comment type="similarity">
    <text evidence="2 14">Belongs to the cation transport ATPase (P-type) (TC 3.A.3) family. Type IB subfamily.</text>
</comment>
<keyword evidence="4 14" id="KW-0812">Transmembrane</keyword>
<keyword evidence="8 14" id="KW-0067">ATP-binding</keyword>
<dbReference type="SUPFAM" id="SSF56784">
    <property type="entry name" value="HAD-like"/>
    <property type="match status" value="1"/>
</dbReference>
<keyword evidence="7" id="KW-0813">Transport</keyword>
<protein>
    <recommendedName>
        <fullName evidence="3">P-type Cu(+) transporter</fullName>
        <ecNumber evidence="3">7.2.2.8</ecNumber>
    </recommendedName>
</protein>
<evidence type="ECO:0000256" key="8">
    <source>
        <dbReference type="ARBA" id="ARBA00022840"/>
    </source>
</evidence>
<keyword evidence="7" id="KW-0187">Copper transport</keyword>
<feature type="transmembrane region" description="Helical" evidence="14">
    <location>
        <begin position="200"/>
        <end position="220"/>
    </location>
</feature>
<dbReference type="Pfam" id="PF00702">
    <property type="entry name" value="Hydrolase"/>
    <property type="match status" value="1"/>
</dbReference>
<organism evidence="16 17">
    <name type="scientific">Velocimicrobium porci</name>
    <dbReference type="NCBI Taxonomy" id="2606634"/>
    <lineage>
        <taxon>Bacteria</taxon>
        <taxon>Bacillati</taxon>
        <taxon>Bacillota</taxon>
        <taxon>Clostridia</taxon>
        <taxon>Lachnospirales</taxon>
        <taxon>Lachnospiraceae</taxon>
        <taxon>Velocimicrobium</taxon>
    </lineage>
</organism>
<dbReference type="InterPro" id="IPR036412">
    <property type="entry name" value="HAD-like_sf"/>
</dbReference>
<keyword evidence="17" id="KW-1185">Reference proteome</keyword>
<keyword evidence="5 14" id="KW-0479">Metal-binding</keyword>
<dbReference type="SUPFAM" id="SSF81653">
    <property type="entry name" value="Calcium ATPase, transduction domain A"/>
    <property type="match status" value="1"/>
</dbReference>
<dbReference type="EMBL" id="VUMT01000005">
    <property type="protein sequence ID" value="MSS63140.1"/>
    <property type="molecule type" value="Genomic_DNA"/>
</dbReference>
<evidence type="ECO:0000256" key="13">
    <source>
        <dbReference type="ARBA" id="ARBA00049289"/>
    </source>
</evidence>
<comment type="catalytic activity">
    <reaction evidence="13">
        <text>Cu(+)(in) + ATP + H2O = Cu(+)(out) + ADP + phosphate + H(+)</text>
        <dbReference type="Rhea" id="RHEA:25792"/>
        <dbReference type="ChEBI" id="CHEBI:15377"/>
        <dbReference type="ChEBI" id="CHEBI:15378"/>
        <dbReference type="ChEBI" id="CHEBI:30616"/>
        <dbReference type="ChEBI" id="CHEBI:43474"/>
        <dbReference type="ChEBI" id="CHEBI:49552"/>
        <dbReference type="ChEBI" id="CHEBI:456216"/>
        <dbReference type="EC" id="7.2.2.8"/>
    </reaction>
</comment>
<dbReference type="SUPFAM" id="SSF55008">
    <property type="entry name" value="HMA, heavy metal-associated domain"/>
    <property type="match status" value="1"/>
</dbReference>
<dbReference type="InterPro" id="IPR008250">
    <property type="entry name" value="ATPase_P-typ_transduc_dom_A_sf"/>
</dbReference>
<feature type="transmembrane region" description="Helical" evidence="14">
    <location>
        <begin position="172"/>
        <end position="194"/>
    </location>
</feature>
<dbReference type="InterPro" id="IPR023298">
    <property type="entry name" value="ATPase_P-typ_TM_dom_sf"/>
</dbReference>
<dbReference type="CDD" id="cd00371">
    <property type="entry name" value="HMA"/>
    <property type="match status" value="1"/>
</dbReference>
<dbReference type="GO" id="GO:0016887">
    <property type="term" value="F:ATP hydrolysis activity"/>
    <property type="evidence" value="ECO:0007669"/>
    <property type="project" value="InterPro"/>
</dbReference>
<dbReference type="Gene3D" id="2.70.150.10">
    <property type="entry name" value="Calcium-transporting ATPase, cytoplasmic transduction domain A"/>
    <property type="match status" value="1"/>
</dbReference>
<dbReference type="Pfam" id="PF00403">
    <property type="entry name" value="HMA"/>
    <property type="match status" value="1"/>
</dbReference>
<dbReference type="PANTHER" id="PTHR43520:SF8">
    <property type="entry name" value="P-TYPE CU(+) TRANSPORTER"/>
    <property type="match status" value="1"/>
</dbReference>
<keyword evidence="7" id="KW-0406">Ion transport</keyword>
<feature type="transmembrane region" description="Helical" evidence="14">
    <location>
        <begin position="354"/>
        <end position="376"/>
    </location>
</feature>
<evidence type="ECO:0000256" key="1">
    <source>
        <dbReference type="ARBA" id="ARBA00004651"/>
    </source>
</evidence>
<dbReference type="InterPro" id="IPR001757">
    <property type="entry name" value="P_typ_ATPase"/>
</dbReference>
<keyword evidence="6 14" id="KW-0547">Nucleotide-binding</keyword>
<evidence type="ECO:0000256" key="14">
    <source>
        <dbReference type="RuleBase" id="RU362081"/>
    </source>
</evidence>
<dbReference type="GO" id="GO:0043682">
    <property type="term" value="F:P-type divalent copper transporter activity"/>
    <property type="evidence" value="ECO:0007669"/>
    <property type="project" value="TreeGrafter"/>
</dbReference>
<dbReference type="Pfam" id="PF00122">
    <property type="entry name" value="E1-E2_ATPase"/>
    <property type="match status" value="1"/>
</dbReference>
<keyword evidence="9" id="KW-1278">Translocase</keyword>
<dbReference type="SFLD" id="SFLDG00002">
    <property type="entry name" value="C1.7:_P-type_atpase_like"/>
    <property type="match status" value="1"/>
</dbReference>
<dbReference type="InterPro" id="IPR044492">
    <property type="entry name" value="P_typ_ATPase_HD_dom"/>
</dbReference>
<dbReference type="AlphaFoldDB" id="A0A6L5XWD0"/>
<dbReference type="PROSITE" id="PS50846">
    <property type="entry name" value="HMA_2"/>
    <property type="match status" value="1"/>
</dbReference>
<dbReference type="InterPro" id="IPR023214">
    <property type="entry name" value="HAD_sf"/>
</dbReference>
<name>A0A6L5XWD0_9FIRM</name>
<keyword evidence="14" id="KW-1003">Cell membrane</keyword>
<dbReference type="GO" id="GO:0005507">
    <property type="term" value="F:copper ion binding"/>
    <property type="evidence" value="ECO:0007669"/>
    <property type="project" value="TreeGrafter"/>
</dbReference>
<comment type="subcellular location">
    <subcellularLocation>
        <location evidence="1">Cell membrane</location>
        <topology evidence="1">Multi-pass membrane protein</topology>
    </subcellularLocation>
</comment>
<evidence type="ECO:0000256" key="4">
    <source>
        <dbReference type="ARBA" id="ARBA00022692"/>
    </source>
</evidence>
<evidence type="ECO:0000256" key="9">
    <source>
        <dbReference type="ARBA" id="ARBA00022967"/>
    </source>
</evidence>
<keyword evidence="12 14" id="KW-0472">Membrane</keyword>